<dbReference type="InterPro" id="IPR036188">
    <property type="entry name" value="FAD/NAD-bd_sf"/>
</dbReference>
<sequence length="307" mass="34481">METNLFLQQLWQNNYPAFIMPFAARLEWQEGRALPDVFSSSLTLIGAALGKRDIDIAIHAPVQKVLMNGDKVQGVEAIDRNERVHQIKAKKVVLAANAFQTPRILLQSPFDHLPVGRYLIKHTFFKMRAFTSEEVGDLFSEITPCYVRQRPDAPYFVQIFPEADRQLGFYGFVKVLSRYRNRVTLSNNKLLTFYQSSELDRQLLNQALIDTERMIQLIGAEIGAEKEGDEPLCLTIPGSDYHESGTCRMGMSPSDSVVDSTCAVHGVKGLWIADNSILPTLGSNPTLTTMSLSLRTGDTIIRELVDE</sequence>
<keyword evidence="5" id="KW-0560">Oxidoreductase</keyword>
<comment type="similarity">
    <text evidence="2">Belongs to the GMC oxidoreductase family.</text>
</comment>
<dbReference type="Pfam" id="PF05199">
    <property type="entry name" value="GMC_oxred_C"/>
    <property type="match status" value="1"/>
</dbReference>
<evidence type="ECO:0000256" key="2">
    <source>
        <dbReference type="ARBA" id="ARBA00010790"/>
    </source>
</evidence>
<evidence type="ECO:0000259" key="7">
    <source>
        <dbReference type="Pfam" id="PF05199"/>
    </source>
</evidence>
<dbReference type="Gene3D" id="3.50.50.60">
    <property type="entry name" value="FAD/NAD(P)-binding domain"/>
    <property type="match status" value="2"/>
</dbReference>
<feature type="domain" description="Glucose-methanol-choline oxidoreductase N-terminal" evidence="6">
    <location>
        <begin position="39"/>
        <end position="123"/>
    </location>
</feature>
<reference evidence="8" key="1">
    <citation type="journal article" date="2014" name="Genome Announc.">
        <title>Draft Genome Sequences of Three Alkaliphilic Bacillus Strains, Bacillus wakoensis JCM 9140T, Bacillus akibai JCM 9157T, and Bacillus hemicellulosilyticus JCM 9152T.</title>
        <authorList>
            <person name="Yuki M."/>
            <person name="Oshima K."/>
            <person name="Suda W."/>
            <person name="Oshida Y."/>
            <person name="Kitamura K."/>
            <person name="Iida T."/>
            <person name="Hattori M."/>
            <person name="Ohkuma M."/>
        </authorList>
    </citation>
    <scope>NUCLEOTIDE SEQUENCE [LARGE SCALE GENOMIC DNA]</scope>
    <source>
        <strain evidence="8">JCM 9152</strain>
    </source>
</reference>
<keyword evidence="3" id="KW-0285">Flavoprotein</keyword>
<dbReference type="InterPro" id="IPR000172">
    <property type="entry name" value="GMC_OxRdtase_N"/>
</dbReference>
<organism evidence="8 9">
    <name type="scientific">Halalkalibacter hemicellulosilyticusJCM 9152</name>
    <dbReference type="NCBI Taxonomy" id="1236971"/>
    <lineage>
        <taxon>Bacteria</taxon>
        <taxon>Bacillati</taxon>
        <taxon>Bacillota</taxon>
        <taxon>Bacilli</taxon>
        <taxon>Bacillales</taxon>
        <taxon>Bacillaceae</taxon>
        <taxon>Halalkalibacter</taxon>
    </lineage>
</organism>
<dbReference type="InterPro" id="IPR051473">
    <property type="entry name" value="P2Ox-like"/>
</dbReference>
<dbReference type="GO" id="GO:0050660">
    <property type="term" value="F:flavin adenine dinucleotide binding"/>
    <property type="evidence" value="ECO:0007669"/>
    <property type="project" value="InterPro"/>
</dbReference>
<dbReference type="SUPFAM" id="SSF54373">
    <property type="entry name" value="FAD-linked reductases, C-terminal domain"/>
    <property type="match status" value="1"/>
</dbReference>
<dbReference type="EMBL" id="BAUU01000021">
    <property type="protein sequence ID" value="GAE31617.1"/>
    <property type="molecule type" value="Genomic_DNA"/>
</dbReference>
<dbReference type="PANTHER" id="PTHR42784">
    <property type="entry name" value="PYRANOSE 2-OXIDASE"/>
    <property type="match status" value="1"/>
</dbReference>
<feature type="domain" description="Glucose-methanol-choline oxidoreductase C-terminal" evidence="7">
    <location>
        <begin position="194"/>
        <end position="292"/>
    </location>
</feature>
<evidence type="ECO:0000256" key="4">
    <source>
        <dbReference type="ARBA" id="ARBA00022827"/>
    </source>
</evidence>
<dbReference type="STRING" id="1236971.JCM9152_3095"/>
<evidence type="ECO:0000256" key="1">
    <source>
        <dbReference type="ARBA" id="ARBA00001974"/>
    </source>
</evidence>
<keyword evidence="4" id="KW-0274">FAD</keyword>
<protein>
    <submittedName>
        <fullName evidence="8">Glucose-methanol-choline (GMC) oxidoreductase</fullName>
    </submittedName>
</protein>
<comment type="caution">
    <text evidence="8">The sequence shown here is derived from an EMBL/GenBank/DDBJ whole genome shotgun (WGS) entry which is preliminary data.</text>
</comment>
<evidence type="ECO:0000256" key="3">
    <source>
        <dbReference type="ARBA" id="ARBA00022630"/>
    </source>
</evidence>
<gene>
    <name evidence="8" type="ORF">JCM9152_3095</name>
</gene>
<evidence type="ECO:0000313" key="9">
    <source>
        <dbReference type="Proteomes" id="UP000018895"/>
    </source>
</evidence>
<keyword evidence="9" id="KW-1185">Reference proteome</keyword>
<dbReference type="PANTHER" id="PTHR42784:SF1">
    <property type="entry name" value="PYRANOSE 2-OXIDASE"/>
    <property type="match status" value="1"/>
</dbReference>
<proteinExistence type="inferred from homology"/>
<dbReference type="Proteomes" id="UP000018895">
    <property type="component" value="Unassembled WGS sequence"/>
</dbReference>
<dbReference type="Pfam" id="PF00732">
    <property type="entry name" value="GMC_oxred_N"/>
    <property type="match status" value="1"/>
</dbReference>
<accession>W4QI97</accession>
<name>W4QI97_9BACI</name>
<dbReference type="SUPFAM" id="SSF51905">
    <property type="entry name" value="FAD/NAD(P)-binding domain"/>
    <property type="match status" value="1"/>
</dbReference>
<dbReference type="GO" id="GO:0016614">
    <property type="term" value="F:oxidoreductase activity, acting on CH-OH group of donors"/>
    <property type="evidence" value="ECO:0007669"/>
    <property type="project" value="InterPro"/>
</dbReference>
<comment type="cofactor">
    <cofactor evidence="1">
        <name>FAD</name>
        <dbReference type="ChEBI" id="CHEBI:57692"/>
    </cofactor>
</comment>
<dbReference type="AlphaFoldDB" id="W4QI97"/>
<evidence type="ECO:0000259" key="6">
    <source>
        <dbReference type="Pfam" id="PF00732"/>
    </source>
</evidence>
<evidence type="ECO:0000313" key="8">
    <source>
        <dbReference type="EMBL" id="GAE31617.1"/>
    </source>
</evidence>
<evidence type="ECO:0000256" key="5">
    <source>
        <dbReference type="ARBA" id="ARBA00023002"/>
    </source>
</evidence>
<dbReference type="InterPro" id="IPR007867">
    <property type="entry name" value="GMC_OxRtase_C"/>
</dbReference>